<gene>
    <name evidence="1" type="ORF">OWV82_020546</name>
</gene>
<dbReference type="Proteomes" id="UP001164539">
    <property type="component" value="Chromosome 11"/>
</dbReference>
<dbReference type="EMBL" id="CM051404">
    <property type="protein sequence ID" value="KAJ4706964.1"/>
    <property type="molecule type" value="Genomic_DNA"/>
</dbReference>
<keyword evidence="2" id="KW-1185">Reference proteome</keyword>
<comment type="caution">
    <text evidence="1">The sequence shown here is derived from an EMBL/GenBank/DDBJ whole genome shotgun (WGS) entry which is preliminary data.</text>
</comment>
<accession>A0ACC1X742</accession>
<evidence type="ECO:0000313" key="1">
    <source>
        <dbReference type="EMBL" id="KAJ4706964.1"/>
    </source>
</evidence>
<name>A0ACC1X742_MELAZ</name>
<protein>
    <submittedName>
        <fullName evidence="1">E3 ubiquitin-protein ligase</fullName>
    </submittedName>
</protein>
<reference evidence="1 2" key="1">
    <citation type="journal article" date="2023" name="Science">
        <title>Complex scaffold remodeling in plant triterpene biosynthesis.</title>
        <authorList>
            <person name="De La Pena R."/>
            <person name="Hodgson H."/>
            <person name="Liu J.C."/>
            <person name="Stephenson M.J."/>
            <person name="Martin A.C."/>
            <person name="Owen C."/>
            <person name="Harkess A."/>
            <person name="Leebens-Mack J."/>
            <person name="Jimenez L.E."/>
            <person name="Osbourn A."/>
            <person name="Sattely E.S."/>
        </authorList>
    </citation>
    <scope>NUCLEOTIDE SEQUENCE [LARGE SCALE GENOMIC DNA]</scope>
    <source>
        <strain evidence="2">cv. JPN11</strain>
        <tissue evidence="1">Leaf</tissue>
    </source>
</reference>
<proteinExistence type="predicted"/>
<evidence type="ECO:0000313" key="2">
    <source>
        <dbReference type="Proteomes" id="UP001164539"/>
    </source>
</evidence>
<sequence>MLTNCIFFGRKFQCQTGHVICSSCLDKLVKKNECPTCRSSVGNNRNIAIEKVLQSIAVTCKNSEYGCEEKTSLDKIHDHEKKCEHVPCSCPLASCNFLGSSSKLYQHFTAEHSKSVVQFQYDKYFKVSLKAKEKFLGLQEEKDDSVLFVLHNTSEKSGRSLSINCICSKYVRKRYKIRASFGSEYSLKSGAITSSSKRCTDYSSLGNLRRLGRNNNIDHRMEAFEAARAKRSRKINGLADPDVLDCPVCFELLAPSVFQCENGHIACSSCRSRIDQCHSCDLPITIRNRAIEKVIESVKLACINAEYGCNETMSYYQIYDHEETCQHAPCSCPVSDCDFIGSSTQLYQHFTDKHKNRATQFRYNKYFRISFDVNEKFVALQEEKDGSVLYILHNTTEIGYPGKALSISCICSVEMSKRYKIIKGIGCDTTLTMESTTSSLQRFLDIPLRGFLLVPTAYIVSNRLDLEIYIYKDRFPTWL</sequence>
<organism evidence="1 2">
    <name type="scientific">Melia azedarach</name>
    <name type="common">Chinaberry tree</name>
    <dbReference type="NCBI Taxonomy" id="155640"/>
    <lineage>
        <taxon>Eukaryota</taxon>
        <taxon>Viridiplantae</taxon>
        <taxon>Streptophyta</taxon>
        <taxon>Embryophyta</taxon>
        <taxon>Tracheophyta</taxon>
        <taxon>Spermatophyta</taxon>
        <taxon>Magnoliopsida</taxon>
        <taxon>eudicotyledons</taxon>
        <taxon>Gunneridae</taxon>
        <taxon>Pentapetalae</taxon>
        <taxon>rosids</taxon>
        <taxon>malvids</taxon>
        <taxon>Sapindales</taxon>
        <taxon>Meliaceae</taxon>
        <taxon>Melia</taxon>
    </lineage>
</organism>